<feature type="signal peptide" evidence="2">
    <location>
        <begin position="1"/>
        <end position="21"/>
    </location>
</feature>
<keyword evidence="4" id="KW-1185">Reference proteome</keyword>
<evidence type="ECO:0008006" key="5">
    <source>
        <dbReference type="Google" id="ProtNLM"/>
    </source>
</evidence>
<comment type="caution">
    <text evidence="3">The sequence shown here is derived from an EMBL/GenBank/DDBJ whole genome shotgun (WGS) entry which is preliminary data.</text>
</comment>
<dbReference type="Proteomes" id="UP000231279">
    <property type="component" value="Unassembled WGS sequence"/>
</dbReference>
<feature type="region of interest" description="Disordered" evidence="1">
    <location>
        <begin position="71"/>
        <end position="125"/>
    </location>
</feature>
<feature type="chain" id="PRO_5013621110" description="Secreted protein" evidence="2">
    <location>
        <begin position="22"/>
        <end position="125"/>
    </location>
</feature>
<evidence type="ECO:0000313" key="4">
    <source>
        <dbReference type="Proteomes" id="UP000231279"/>
    </source>
</evidence>
<feature type="compositionally biased region" description="Polar residues" evidence="1">
    <location>
        <begin position="106"/>
        <end position="119"/>
    </location>
</feature>
<evidence type="ECO:0000313" key="3">
    <source>
        <dbReference type="EMBL" id="PIM97084.1"/>
    </source>
</evidence>
<organism evidence="3 4">
    <name type="scientific">Handroanthus impetiginosus</name>
    <dbReference type="NCBI Taxonomy" id="429701"/>
    <lineage>
        <taxon>Eukaryota</taxon>
        <taxon>Viridiplantae</taxon>
        <taxon>Streptophyta</taxon>
        <taxon>Embryophyta</taxon>
        <taxon>Tracheophyta</taxon>
        <taxon>Spermatophyta</taxon>
        <taxon>Magnoliopsida</taxon>
        <taxon>eudicotyledons</taxon>
        <taxon>Gunneridae</taxon>
        <taxon>Pentapetalae</taxon>
        <taxon>asterids</taxon>
        <taxon>lamiids</taxon>
        <taxon>Lamiales</taxon>
        <taxon>Bignoniaceae</taxon>
        <taxon>Crescentiina</taxon>
        <taxon>Tabebuia alliance</taxon>
        <taxon>Handroanthus</taxon>
    </lineage>
</organism>
<proteinExistence type="predicted"/>
<evidence type="ECO:0000256" key="2">
    <source>
        <dbReference type="SAM" id="SignalP"/>
    </source>
</evidence>
<feature type="compositionally biased region" description="Basic residues" evidence="1">
    <location>
        <begin position="89"/>
        <end position="101"/>
    </location>
</feature>
<dbReference type="EMBL" id="NKXS01011061">
    <property type="protein sequence ID" value="PIM97084.1"/>
    <property type="molecule type" value="Genomic_DNA"/>
</dbReference>
<name>A0A2G9FW09_9LAMI</name>
<evidence type="ECO:0000256" key="1">
    <source>
        <dbReference type="SAM" id="MobiDB-lite"/>
    </source>
</evidence>
<accession>A0A2G9FW09</accession>
<protein>
    <recommendedName>
        <fullName evidence="5">Secreted protein</fullName>
    </recommendedName>
</protein>
<keyword evidence="2" id="KW-0732">Signal</keyword>
<gene>
    <name evidence="3" type="ORF">CDL12_30453</name>
</gene>
<reference evidence="4" key="1">
    <citation type="journal article" date="2018" name="Gigascience">
        <title>Genome assembly of the Pink Ipe (Handroanthus impetiginosus, Bignoniaceae), a highly valued, ecologically keystone Neotropical timber forest tree.</title>
        <authorList>
            <person name="Silva-Junior O.B."/>
            <person name="Grattapaglia D."/>
            <person name="Novaes E."/>
            <person name="Collevatti R.G."/>
        </authorList>
    </citation>
    <scope>NUCLEOTIDE SEQUENCE [LARGE SCALE GENOMIC DNA]</scope>
    <source>
        <strain evidence="4">cv. UFG-1</strain>
    </source>
</reference>
<dbReference type="AlphaFoldDB" id="A0A2G9FW09"/>
<sequence length="125" mass="13651">MLVFVILPLLALLPSNFGTLSQPIHISPTQLPALPAFARMAFLEHASVTSASASFNPLHAVRRRNFKYLSAAPAPSPASQDALSTPTRRNFRRHHRHGHRARSPEVSPSPSATLGNVLTNDVFRP</sequence>
<dbReference type="STRING" id="429701.A0A2G9FW09"/>